<sequence>MHRRMDGRAGRRAVWYGSDGLAYGWLADTAGKTTTTTTERKVQKSKTKQVPTFRQAGESKSRDPRIDTAHKNHGLPATTSRRPLLFLSLIAPSVFLLSSFRSSRPASHTTPRPSFMYDRKPDKTKTYGPASLLLTLHHTALHCTTPHYALFWLHGGWLVGWMGRRTENNIALYFIFIFFSVVVIVVALVACVIKFWFVDFFWLGCVWSGGIGREVGRGV</sequence>
<evidence type="ECO:0000313" key="4">
    <source>
        <dbReference type="Proteomes" id="UP000799438"/>
    </source>
</evidence>
<feature type="compositionally biased region" description="Basic and acidic residues" evidence="1">
    <location>
        <begin position="57"/>
        <end position="70"/>
    </location>
</feature>
<accession>A0A6A6B4Y2</accession>
<dbReference type="AlphaFoldDB" id="A0A6A6B4Y2"/>
<keyword evidence="2" id="KW-0472">Membrane</keyword>
<evidence type="ECO:0000256" key="2">
    <source>
        <dbReference type="SAM" id="Phobius"/>
    </source>
</evidence>
<dbReference type="EMBL" id="ML995496">
    <property type="protein sequence ID" value="KAF2138463.1"/>
    <property type="molecule type" value="Genomic_DNA"/>
</dbReference>
<feature type="region of interest" description="Disordered" evidence="1">
    <location>
        <begin position="33"/>
        <end position="74"/>
    </location>
</feature>
<gene>
    <name evidence="3" type="ORF">K452DRAFT_87032</name>
</gene>
<organism evidence="3 4">
    <name type="scientific">Aplosporella prunicola CBS 121167</name>
    <dbReference type="NCBI Taxonomy" id="1176127"/>
    <lineage>
        <taxon>Eukaryota</taxon>
        <taxon>Fungi</taxon>
        <taxon>Dikarya</taxon>
        <taxon>Ascomycota</taxon>
        <taxon>Pezizomycotina</taxon>
        <taxon>Dothideomycetes</taxon>
        <taxon>Dothideomycetes incertae sedis</taxon>
        <taxon>Botryosphaeriales</taxon>
        <taxon>Aplosporellaceae</taxon>
        <taxon>Aplosporella</taxon>
    </lineage>
</organism>
<proteinExistence type="predicted"/>
<keyword evidence="4" id="KW-1185">Reference proteome</keyword>
<reference evidence="3" key="1">
    <citation type="journal article" date="2020" name="Stud. Mycol.">
        <title>101 Dothideomycetes genomes: a test case for predicting lifestyles and emergence of pathogens.</title>
        <authorList>
            <person name="Haridas S."/>
            <person name="Albert R."/>
            <person name="Binder M."/>
            <person name="Bloem J."/>
            <person name="Labutti K."/>
            <person name="Salamov A."/>
            <person name="Andreopoulos B."/>
            <person name="Baker S."/>
            <person name="Barry K."/>
            <person name="Bills G."/>
            <person name="Bluhm B."/>
            <person name="Cannon C."/>
            <person name="Castanera R."/>
            <person name="Culley D."/>
            <person name="Daum C."/>
            <person name="Ezra D."/>
            <person name="Gonzalez J."/>
            <person name="Henrissat B."/>
            <person name="Kuo A."/>
            <person name="Liang C."/>
            <person name="Lipzen A."/>
            <person name="Lutzoni F."/>
            <person name="Magnuson J."/>
            <person name="Mondo S."/>
            <person name="Nolan M."/>
            <person name="Ohm R."/>
            <person name="Pangilinan J."/>
            <person name="Park H.-J."/>
            <person name="Ramirez L."/>
            <person name="Alfaro M."/>
            <person name="Sun H."/>
            <person name="Tritt A."/>
            <person name="Yoshinaga Y."/>
            <person name="Zwiers L.-H."/>
            <person name="Turgeon B."/>
            <person name="Goodwin S."/>
            <person name="Spatafora J."/>
            <person name="Crous P."/>
            <person name="Grigoriev I."/>
        </authorList>
    </citation>
    <scope>NUCLEOTIDE SEQUENCE</scope>
    <source>
        <strain evidence="3">CBS 121167</strain>
    </source>
</reference>
<dbReference type="GeneID" id="54304759"/>
<dbReference type="Proteomes" id="UP000799438">
    <property type="component" value="Unassembled WGS sequence"/>
</dbReference>
<protein>
    <submittedName>
        <fullName evidence="3">Uncharacterized protein</fullName>
    </submittedName>
</protein>
<keyword evidence="2" id="KW-1133">Transmembrane helix</keyword>
<name>A0A6A6B4Y2_9PEZI</name>
<feature type="transmembrane region" description="Helical" evidence="2">
    <location>
        <begin position="170"/>
        <end position="197"/>
    </location>
</feature>
<dbReference type="RefSeq" id="XP_033394176.1">
    <property type="nucleotide sequence ID" value="XM_033547252.1"/>
</dbReference>
<evidence type="ECO:0000313" key="3">
    <source>
        <dbReference type="EMBL" id="KAF2138463.1"/>
    </source>
</evidence>
<evidence type="ECO:0000256" key="1">
    <source>
        <dbReference type="SAM" id="MobiDB-lite"/>
    </source>
</evidence>
<keyword evidence="2" id="KW-0812">Transmembrane</keyword>